<organism evidence="1 2">
    <name type="scientific">Entomophthora muscae</name>
    <dbReference type="NCBI Taxonomy" id="34485"/>
    <lineage>
        <taxon>Eukaryota</taxon>
        <taxon>Fungi</taxon>
        <taxon>Fungi incertae sedis</taxon>
        <taxon>Zoopagomycota</taxon>
        <taxon>Entomophthoromycotina</taxon>
        <taxon>Entomophthoromycetes</taxon>
        <taxon>Entomophthorales</taxon>
        <taxon>Entomophthoraceae</taxon>
        <taxon>Entomophthora</taxon>
    </lineage>
</organism>
<evidence type="ECO:0000313" key="1">
    <source>
        <dbReference type="EMBL" id="KAJ9064074.1"/>
    </source>
</evidence>
<dbReference type="EMBL" id="QTSX02004541">
    <property type="protein sequence ID" value="KAJ9064074.1"/>
    <property type="molecule type" value="Genomic_DNA"/>
</dbReference>
<keyword evidence="2" id="KW-1185">Reference proteome</keyword>
<proteinExistence type="predicted"/>
<dbReference type="Proteomes" id="UP001165960">
    <property type="component" value="Unassembled WGS sequence"/>
</dbReference>
<sequence>MIKALVNYNDQYTFTAICEYAHSDSKKKFWKEVSALRARGLVVLFSDTNTVLDPLYDFYGCNKNLCLGSEAFSLALQELSLQDALVRRVNSFEYMTRINKYLKLDGFAGSRLDYFLVSIKFAGYFSDPEVIRIFHSDHFPLVIHLDLASPIPPRGPLIH</sequence>
<evidence type="ECO:0000313" key="2">
    <source>
        <dbReference type="Proteomes" id="UP001165960"/>
    </source>
</evidence>
<protein>
    <submittedName>
        <fullName evidence="1">Uncharacterized protein</fullName>
    </submittedName>
</protein>
<comment type="caution">
    <text evidence="1">The sequence shown here is derived from an EMBL/GenBank/DDBJ whole genome shotgun (WGS) entry which is preliminary data.</text>
</comment>
<accession>A0ACC2SNT5</accession>
<gene>
    <name evidence="1" type="ORF">DSO57_1034187</name>
</gene>
<reference evidence="1" key="1">
    <citation type="submission" date="2022-04" db="EMBL/GenBank/DDBJ databases">
        <title>Genome of the entomopathogenic fungus Entomophthora muscae.</title>
        <authorList>
            <person name="Elya C."/>
            <person name="Lovett B.R."/>
            <person name="Lee E."/>
            <person name="Macias A.M."/>
            <person name="Hajek A.E."/>
            <person name="De Bivort B.L."/>
            <person name="Kasson M.T."/>
            <person name="De Fine Licht H.H."/>
            <person name="Stajich J.E."/>
        </authorList>
    </citation>
    <scope>NUCLEOTIDE SEQUENCE</scope>
    <source>
        <strain evidence="1">Berkeley</strain>
    </source>
</reference>
<name>A0ACC2SNT5_9FUNG</name>